<evidence type="ECO:0000256" key="1">
    <source>
        <dbReference type="ARBA" id="ARBA00000085"/>
    </source>
</evidence>
<dbReference type="FunFam" id="3.30.565.10:FF:000006">
    <property type="entry name" value="Sensor histidine kinase WalK"/>
    <property type="match status" value="1"/>
</dbReference>
<dbReference type="PROSITE" id="PS50113">
    <property type="entry name" value="PAC"/>
    <property type="match status" value="1"/>
</dbReference>
<reference evidence="9" key="1">
    <citation type="journal article" date="2020" name="mSystems">
        <title>Genome- and Community-Level Interaction Insights into Carbon Utilization and Element Cycling Functions of Hydrothermarchaeota in Hydrothermal Sediment.</title>
        <authorList>
            <person name="Zhou Z."/>
            <person name="Liu Y."/>
            <person name="Xu W."/>
            <person name="Pan J."/>
            <person name="Luo Z.H."/>
            <person name="Li M."/>
        </authorList>
    </citation>
    <scope>NUCLEOTIDE SEQUENCE [LARGE SCALE GENOMIC DNA]</scope>
    <source>
        <strain evidence="9">SpSt-897</strain>
    </source>
</reference>
<dbReference type="AlphaFoldDB" id="A0A7C3V0Z3"/>
<accession>A0A7C3V0Z3</accession>
<dbReference type="PRINTS" id="PR00344">
    <property type="entry name" value="BCTRLSENSOR"/>
</dbReference>
<dbReference type="Gene3D" id="1.10.287.130">
    <property type="match status" value="1"/>
</dbReference>
<dbReference type="InterPro" id="IPR004358">
    <property type="entry name" value="Sig_transdc_His_kin-like_C"/>
</dbReference>
<comment type="catalytic activity">
    <reaction evidence="1">
        <text>ATP + protein L-histidine = ADP + protein N-phospho-L-histidine.</text>
        <dbReference type="EC" id="2.7.13.3"/>
    </reaction>
</comment>
<dbReference type="InterPro" id="IPR036890">
    <property type="entry name" value="HATPase_C_sf"/>
</dbReference>
<evidence type="ECO:0000256" key="5">
    <source>
        <dbReference type="ARBA" id="ARBA00022777"/>
    </source>
</evidence>
<sequence length="310" mass="35074">MLLNARLIPSRGQQPSMILLAIEDITERKQAQEALRKAYEELEARVAARTRELAQANQQLQKEIEERQQAEALLAQKAAELARSNADLEQFAYVVSHDLQEPLHVAAGFIQLLARRYQDRLDAKGQEFIACALDSIQRMEQQIKDLLEYSRITTRGKEFEKVDVNEVVAQVCKDLSLVIAEKQAQITIDPLPQVFADPSQLVRVFQNLVGNALKFCGGRPPKIHIGTRKTDGEWLFWVQDQGIGIDPKDCERIFQMFERLHSRGEYPGTGIGLAVCKKIIERHGGRIWVESEPGQGSTFYFTLPAHPQSS</sequence>
<dbReference type="InterPro" id="IPR003661">
    <property type="entry name" value="HisK_dim/P_dom"/>
</dbReference>
<comment type="caution">
    <text evidence="9">The sequence shown here is derived from an EMBL/GenBank/DDBJ whole genome shotgun (WGS) entry which is preliminary data.</text>
</comment>
<proteinExistence type="predicted"/>
<dbReference type="Pfam" id="PF02518">
    <property type="entry name" value="HATPase_c"/>
    <property type="match status" value="1"/>
</dbReference>
<dbReference type="Gene3D" id="3.30.565.10">
    <property type="entry name" value="Histidine kinase-like ATPase, C-terminal domain"/>
    <property type="match status" value="1"/>
</dbReference>
<evidence type="ECO:0000256" key="3">
    <source>
        <dbReference type="ARBA" id="ARBA00022553"/>
    </source>
</evidence>
<evidence type="ECO:0000256" key="6">
    <source>
        <dbReference type="SAM" id="Coils"/>
    </source>
</evidence>
<evidence type="ECO:0000313" key="9">
    <source>
        <dbReference type="EMBL" id="HGF35041.1"/>
    </source>
</evidence>
<protein>
    <recommendedName>
        <fullName evidence="2">histidine kinase</fullName>
        <ecNumber evidence="2">2.7.13.3</ecNumber>
    </recommendedName>
</protein>
<name>A0A7C3V0Z3_9BACT</name>
<dbReference type="PANTHER" id="PTHR43304:SF1">
    <property type="entry name" value="PAC DOMAIN-CONTAINING PROTEIN"/>
    <property type="match status" value="1"/>
</dbReference>
<feature type="domain" description="PAC" evidence="8">
    <location>
        <begin position="1"/>
        <end position="37"/>
    </location>
</feature>
<dbReference type="InterPro" id="IPR052162">
    <property type="entry name" value="Sensor_kinase/Photoreceptor"/>
</dbReference>
<dbReference type="InterPro" id="IPR036097">
    <property type="entry name" value="HisK_dim/P_sf"/>
</dbReference>
<dbReference type="CDD" id="cd00082">
    <property type="entry name" value="HisKA"/>
    <property type="match status" value="1"/>
</dbReference>
<dbReference type="InterPro" id="IPR003594">
    <property type="entry name" value="HATPase_dom"/>
</dbReference>
<dbReference type="Gene3D" id="3.30.450.20">
    <property type="entry name" value="PAS domain"/>
    <property type="match status" value="1"/>
</dbReference>
<dbReference type="PANTHER" id="PTHR43304">
    <property type="entry name" value="PHYTOCHROME-LIKE PROTEIN CPH1"/>
    <property type="match status" value="1"/>
</dbReference>
<dbReference type="InterPro" id="IPR000700">
    <property type="entry name" value="PAS-assoc_C"/>
</dbReference>
<keyword evidence="6" id="KW-0175">Coiled coil</keyword>
<gene>
    <name evidence="9" type="ORF">ENW96_11785</name>
</gene>
<evidence type="ECO:0000256" key="4">
    <source>
        <dbReference type="ARBA" id="ARBA00022679"/>
    </source>
</evidence>
<dbReference type="PROSITE" id="PS50109">
    <property type="entry name" value="HIS_KIN"/>
    <property type="match status" value="1"/>
</dbReference>
<feature type="domain" description="Histidine kinase" evidence="7">
    <location>
        <begin position="94"/>
        <end position="307"/>
    </location>
</feature>
<dbReference type="Pfam" id="PF00512">
    <property type="entry name" value="HisKA"/>
    <property type="match status" value="1"/>
</dbReference>
<dbReference type="GO" id="GO:0000155">
    <property type="term" value="F:phosphorelay sensor kinase activity"/>
    <property type="evidence" value="ECO:0007669"/>
    <property type="project" value="InterPro"/>
</dbReference>
<keyword evidence="4" id="KW-0808">Transferase</keyword>
<organism evidence="9">
    <name type="scientific">Desulfobacca acetoxidans</name>
    <dbReference type="NCBI Taxonomy" id="60893"/>
    <lineage>
        <taxon>Bacteria</taxon>
        <taxon>Pseudomonadati</taxon>
        <taxon>Thermodesulfobacteriota</taxon>
        <taxon>Desulfobaccia</taxon>
        <taxon>Desulfobaccales</taxon>
        <taxon>Desulfobaccaceae</taxon>
        <taxon>Desulfobacca</taxon>
    </lineage>
</organism>
<dbReference type="SUPFAM" id="SSF47384">
    <property type="entry name" value="Homodimeric domain of signal transducing histidine kinase"/>
    <property type="match status" value="1"/>
</dbReference>
<feature type="coiled-coil region" evidence="6">
    <location>
        <begin position="22"/>
        <end position="87"/>
    </location>
</feature>
<dbReference type="EC" id="2.7.13.3" evidence="2"/>
<evidence type="ECO:0000259" key="7">
    <source>
        <dbReference type="PROSITE" id="PS50109"/>
    </source>
</evidence>
<keyword evidence="3" id="KW-0597">Phosphoprotein</keyword>
<keyword evidence="5 9" id="KW-0418">Kinase</keyword>
<dbReference type="SMART" id="SM00387">
    <property type="entry name" value="HATPase_c"/>
    <property type="match status" value="1"/>
</dbReference>
<dbReference type="InterPro" id="IPR005467">
    <property type="entry name" value="His_kinase_dom"/>
</dbReference>
<dbReference type="SMART" id="SM00388">
    <property type="entry name" value="HisKA"/>
    <property type="match status" value="1"/>
</dbReference>
<evidence type="ECO:0000256" key="2">
    <source>
        <dbReference type="ARBA" id="ARBA00012438"/>
    </source>
</evidence>
<dbReference type="CDD" id="cd16921">
    <property type="entry name" value="HATPase_FilI-like"/>
    <property type="match status" value="1"/>
</dbReference>
<evidence type="ECO:0000259" key="8">
    <source>
        <dbReference type="PROSITE" id="PS50113"/>
    </source>
</evidence>
<dbReference type="EMBL" id="DTMF01000288">
    <property type="protein sequence ID" value="HGF35041.1"/>
    <property type="molecule type" value="Genomic_DNA"/>
</dbReference>
<dbReference type="SUPFAM" id="SSF55874">
    <property type="entry name" value="ATPase domain of HSP90 chaperone/DNA topoisomerase II/histidine kinase"/>
    <property type="match status" value="1"/>
</dbReference>